<dbReference type="PANTHER" id="PTHR10605">
    <property type="entry name" value="HEPARAN SULFATE SULFOTRANSFERASE"/>
    <property type="match status" value="1"/>
</dbReference>
<dbReference type="InterPro" id="IPR021454">
    <property type="entry name" value="DUF3105"/>
</dbReference>
<feature type="active site" description="For sulfotransferase activity" evidence="3">
    <location>
        <position position="115"/>
    </location>
</feature>
<evidence type="ECO:0000313" key="8">
    <source>
        <dbReference type="EMBL" id="CRK87106.1"/>
    </source>
</evidence>
<evidence type="ECO:0000256" key="6">
    <source>
        <dbReference type="SAM" id="Phobius"/>
    </source>
</evidence>
<keyword evidence="6" id="KW-0812">Transmembrane</keyword>
<dbReference type="Pfam" id="PF00685">
    <property type="entry name" value="Sulfotransfer_1"/>
    <property type="match status" value="1"/>
</dbReference>
<keyword evidence="1" id="KW-0808">Transferase</keyword>
<dbReference type="OrthoDB" id="411451at2759"/>
<feature type="binding site" evidence="4">
    <location>
        <position position="196"/>
    </location>
    <ligand>
        <name>3'-phosphoadenylyl sulfate</name>
        <dbReference type="ChEBI" id="CHEBI:58339"/>
    </ligand>
</feature>
<evidence type="ECO:0000256" key="3">
    <source>
        <dbReference type="PIRSR" id="PIRSR637359-1"/>
    </source>
</evidence>
<keyword evidence="6" id="KW-1133">Transmembrane helix</keyword>
<feature type="transmembrane region" description="Helical" evidence="6">
    <location>
        <begin position="15"/>
        <end position="33"/>
    </location>
</feature>
<keyword evidence="5" id="KW-1015">Disulfide bond</keyword>
<dbReference type="InterPro" id="IPR027417">
    <property type="entry name" value="P-loop_NTPase"/>
</dbReference>
<feature type="binding site" evidence="4">
    <location>
        <position position="204"/>
    </location>
    <ligand>
        <name>3'-phosphoadenylyl sulfate</name>
        <dbReference type="ChEBI" id="CHEBI:58339"/>
    </ligand>
</feature>
<sequence>MIIDNVKIINCTNKAILATIIATTLLVYFFYLFNGCLLSGFNKAFRRFPDYNFLNTSTQSTITDDTQIIFGSIVRIVSLTDDDNRNESSFKYRLVNPQNLSARRLPDVLLIGVKKSGTRALLEFVRVHPDVRAAGCEVHFFERHYTFGLNWYRKKMPPTVTGQLTMEKTPSYFVTSSVPSRVYKMNPKIKLLLVVRNPVTRAISDYTQSFSKNKDMKKFEELSFVNGSYELVDTSYGAIKIGVYAKYLERWLKWFPLKQLLIVSGERLISDPAAELYRVQDFLNLKRVITEKHFYFNSTKGFPCLLKSESRSTPHCLGKTKGRSHPKIDRKAIERLSEDKWTGRWFPTNPNEIQTVDSTTDSWKGKWFPEIPSSHNSNDGSYERDRIMGIPNSECDDGETNLSTDFDPNNYEHSVMFTCLERSYKPNYDFEPIETIYNVPKFYTPVHKCMNETISYEQRIPTLGYHRPLWAAYGEYIYLPPQRWLHNLEHGAIVALYHPCANKNLIDQLKKIVKRCLFRHIITPSRELSPQRPFALVGWGTSLEFSVINRPTLVEFIRKYAKAGPEKVSRDGQYKKLLTESSKIITDVDDSDVCP</sequence>
<evidence type="ECO:0000256" key="1">
    <source>
        <dbReference type="ARBA" id="ARBA00022679"/>
    </source>
</evidence>
<dbReference type="Proteomes" id="UP000183832">
    <property type="component" value="Unassembled WGS sequence"/>
</dbReference>
<dbReference type="InterPro" id="IPR037359">
    <property type="entry name" value="NST/OST"/>
</dbReference>
<dbReference type="EMBL" id="CVRI01000003">
    <property type="protein sequence ID" value="CRK87106.1"/>
    <property type="molecule type" value="Genomic_DNA"/>
</dbReference>
<feature type="domain" description="Sulfotransferase" evidence="7">
    <location>
        <begin position="106"/>
        <end position="337"/>
    </location>
</feature>
<protein>
    <submittedName>
        <fullName evidence="8">CLUMA_CG000868, isoform A</fullName>
    </submittedName>
</protein>
<organism evidence="8 9">
    <name type="scientific">Clunio marinus</name>
    <dbReference type="NCBI Taxonomy" id="568069"/>
    <lineage>
        <taxon>Eukaryota</taxon>
        <taxon>Metazoa</taxon>
        <taxon>Ecdysozoa</taxon>
        <taxon>Arthropoda</taxon>
        <taxon>Hexapoda</taxon>
        <taxon>Insecta</taxon>
        <taxon>Pterygota</taxon>
        <taxon>Neoptera</taxon>
        <taxon>Endopterygota</taxon>
        <taxon>Diptera</taxon>
        <taxon>Nematocera</taxon>
        <taxon>Chironomoidea</taxon>
        <taxon>Chironomidae</taxon>
        <taxon>Clunio</taxon>
    </lineage>
</organism>
<evidence type="ECO:0000256" key="5">
    <source>
        <dbReference type="PIRSR" id="PIRSR637359-3"/>
    </source>
</evidence>
<reference evidence="8 9" key="1">
    <citation type="submission" date="2015-04" db="EMBL/GenBank/DDBJ databases">
        <authorList>
            <person name="Syromyatnikov M.Y."/>
            <person name="Popov V.N."/>
        </authorList>
    </citation>
    <scope>NUCLEOTIDE SEQUENCE [LARGE SCALE GENOMIC DNA]</scope>
</reference>
<dbReference type="SUPFAM" id="SSF52540">
    <property type="entry name" value="P-loop containing nucleoside triphosphate hydrolases"/>
    <property type="match status" value="1"/>
</dbReference>
<evidence type="ECO:0000259" key="7">
    <source>
        <dbReference type="Pfam" id="PF00685"/>
    </source>
</evidence>
<keyword evidence="6" id="KW-0472">Membrane</keyword>
<dbReference type="STRING" id="568069.A0A1J1HHS8"/>
<dbReference type="Pfam" id="PF11303">
    <property type="entry name" value="DUF3105"/>
    <property type="match status" value="1"/>
</dbReference>
<keyword evidence="9" id="KW-1185">Reference proteome</keyword>
<proteinExistence type="predicted"/>
<dbReference type="InterPro" id="IPR000863">
    <property type="entry name" value="Sulfotransferase_dom"/>
</dbReference>
<evidence type="ECO:0000256" key="4">
    <source>
        <dbReference type="PIRSR" id="PIRSR637359-2"/>
    </source>
</evidence>
<evidence type="ECO:0000313" key="9">
    <source>
        <dbReference type="Proteomes" id="UP000183832"/>
    </source>
</evidence>
<feature type="disulfide bond" evidence="5">
    <location>
        <begin position="304"/>
        <end position="316"/>
    </location>
</feature>
<evidence type="ECO:0000256" key="2">
    <source>
        <dbReference type="ARBA" id="ARBA00023180"/>
    </source>
</evidence>
<dbReference type="GO" id="GO:0008467">
    <property type="term" value="F:[heparan sulfate]-glucosamine 3-sulfotransferase activity"/>
    <property type="evidence" value="ECO:0007669"/>
    <property type="project" value="TreeGrafter"/>
</dbReference>
<feature type="binding site" evidence="4">
    <location>
        <begin position="115"/>
        <end position="119"/>
    </location>
    <ligand>
        <name>3'-phosphoadenylyl sulfate</name>
        <dbReference type="ChEBI" id="CHEBI:58339"/>
    </ligand>
</feature>
<feature type="binding site" evidence="4">
    <location>
        <begin position="321"/>
        <end position="325"/>
    </location>
    <ligand>
        <name>3'-phosphoadenylyl sulfate</name>
        <dbReference type="ChEBI" id="CHEBI:58339"/>
    </ligand>
</feature>
<dbReference type="PANTHER" id="PTHR10605:SF72">
    <property type="entry name" value="HEPARAN SULFATE 3-O SULFOTRANSFERASE-B, ISOFORM A"/>
    <property type="match status" value="1"/>
</dbReference>
<dbReference type="AlphaFoldDB" id="A0A1J1HHS8"/>
<gene>
    <name evidence="8" type="ORF">CLUMA_CG000868</name>
</gene>
<dbReference type="Gene3D" id="3.40.50.300">
    <property type="entry name" value="P-loop containing nucleotide triphosphate hydrolases"/>
    <property type="match status" value="1"/>
</dbReference>
<dbReference type="FunFam" id="3.40.50.300:FF:002997">
    <property type="entry name" value="Sulfotransferase"/>
    <property type="match status" value="1"/>
</dbReference>
<name>A0A1J1HHS8_9DIPT</name>
<keyword evidence="2" id="KW-0325">Glycoprotein</keyword>
<accession>A0A1J1HHS8</accession>